<proteinExistence type="predicted"/>
<dbReference type="AlphaFoldDB" id="A0A0C3PQ64"/>
<sequence>MYGHPFALWGFQVDMDIIIFPTFNVPPCHPQFVGSILFIEENHLDECDRSGKPLARFFEAACSRLRFNRGHEAWDSKG</sequence>
<protein>
    <submittedName>
        <fullName evidence="1">Uncharacterized protein</fullName>
    </submittedName>
</protein>
<reference evidence="2" key="2">
    <citation type="submission" date="2015-01" db="EMBL/GenBank/DDBJ databases">
        <title>Evolutionary Origins and Diversification of the Mycorrhizal Mutualists.</title>
        <authorList>
            <consortium name="DOE Joint Genome Institute"/>
            <consortium name="Mycorrhizal Genomics Consortium"/>
            <person name="Kohler A."/>
            <person name="Kuo A."/>
            <person name="Nagy L.G."/>
            <person name="Floudas D."/>
            <person name="Copeland A."/>
            <person name="Barry K.W."/>
            <person name="Cichocki N."/>
            <person name="Veneault-Fourrey C."/>
            <person name="LaButti K."/>
            <person name="Lindquist E.A."/>
            <person name="Lipzen A."/>
            <person name="Lundell T."/>
            <person name="Morin E."/>
            <person name="Murat C."/>
            <person name="Riley R."/>
            <person name="Ohm R."/>
            <person name="Sun H."/>
            <person name="Tunlid A."/>
            <person name="Henrissat B."/>
            <person name="Grigoriev I.V."/>
            <person name="Hibbett D.S."/>
            <person name="Martin F."/>
        </authorList>
    </citation>
    <scope>NUCLEOTIDE SEQUENCE [LARGE SCALE GENOMIC DNA]</scope>
    <source>
        <strain evidence="2">Marx 270</strain>
    </source>
</reference>
<name>A0A0C3PQ64_PISTI</name>
<evidence type="ECO:0000313" key="1">
    <source>
        <dbReference type="EMBL" id="KIO10649.1"/>
    </source>
</evidence>
<evidence type="ECO:0000313" key="2">
    <source>
        <dbReference type="Proteomes" id="UP000054217"/>
    </source>
</evidence>
<keyword evidence="2" id="KW-1185">Reference proteome</keyword>
<dbReference type="EMBL" id="KN831951">
    <property type="protein sequence ID" value="KIO10649.1"/>
    <property type="molecule type" value="Genomic_DNA"/>
</dbReference>
<dbReference type="Proteomes" id="UP000054217">
    <property type="component" value="Unassembled WGS sequence"/>
</dbReference>
<accession>A0A0C3PQ64</accession>
<dbReference type="InParanoid" id="A0A0C3PQ64"/>
<gene>
    <name evidence="1" type="ORF">M404DRAFT_871078</name>
</gene>
<dbReference type="HOGENOM" id="CLU_2623011_0_0_1"/>
<organism evidence="1 2">
    <name type="scientific">Pisolithus tinctorius Marx 270</name>
    <dbReference type="NCBI Taxonomy" id="870435"/>
    <lineage>
        <taxon>Eukaryota</taxon>
        <taxon>Fungi</taxon>
        <taxon>Dikarya</taxon>
        <taxon>Basidiomycota</taxon>
        <taxon>Agaricomycotina</taxon>
        <taxon>Agaricomycetes</taxon>
        <taxon>Agaricomycetidae</taxon>
        <taxon>Boletales</taxon>
        <taxon>Sclerodermatineae</taxon>
        <taxon>Pisolithaceae</taxon>
        <taxon>Pisolithus</taxon>
    </lineage>
</organism>
<reference evidence="1 2" key="1">
    <citation type="submission" date="2014-04" db="EMBL/GenBank/DDBJ databases">
        <authorList>
            <consortium name="DOE Joint Genome Institute"/>
            <person name="Kuo A."/>
            <person name="Kohler A."/>
            <person name="Costa M.D."/>
            <person name="Nagy L.G."/>
            <person name="Floudas D."/>
            <person name="Copeland A."/>
            <person name="Barry K.W."/>
            <person name="Cichocki N."/>
            <person name="Veneault-Fourrey C."/>
            <person name="LaButti K."/>
            <person name="Lindquist E.A."/>
            <person name="Lipzen A."/>
            <person name="Lundell T."/>
            <person name="Morin E."/>
            <person name="Murat C."/>
            <person name="Sun H."/>
            <person name="Tunlid A."/>
            <person name="Henrissat B."/>
            <person name="Grigoriev I.V."/>
            <person name="Hibbett D.S."/>
            <person name="Martin F."/>
            <person name="Nordberg H.P."/>
            <person name="Cantor M.N."/>
            <person name="Hua S.X."/>
        </authorList>
    </citation>
    <scope>NUCLEOTIDE SEQUENCE [LARGE SCALE GENOMIC DNA]</scope>
    <source>
        <strain evidence="1 2">Marx 270</strain>
    </source>
</reference>